<sequence length="153" mass="17797">MNWIILNFPVKEFIHASAPLVVCILFPYTTKIQWLLILFASFSGCISLVLTVIEAYEKVIRVYNKTLEKIVIPEFINKRPFKESDLTKRQEILECMLYNVNSKILSELKTNYTFKSTTRLIEFHDSIITDKSRKLTAGCIESRDNVVLEAKKM</sequence>
<dbReference type="EMBL" id="CR382137">
    <property type="protein sequence ID" value="CAG88601.2"/>
    <property type="molecule type" value="Genomic_DNA"/>
</dbReference>
<dbReference type="HOGENOM" id="CLU_103830_0_0_1"/>
<reference evidence="2 3" key="1">
    <citation type="journal article" date="2004" name="Nature">
        <title>Genome evolution in yeasts.</title>
        <authorList>
            <consortium name="Genolevures"/>
            <person name="Dujon B."/>
            <person name="Sherman D."/>
            <person name="Fischer G."/>
            <person name="Durrens P."/>
            <person name="Casaregola S."/>
            <person name="Lafontaine I."/>
            <person name="de Montigny J."/>
            <person name="Marck C."/>
            <person name="Neuveglise C."/>
            <person name="Talla E."/>
            <person name="Goffard N."/>
            <person name="Frangeul L."/>
            <person name="Aigle M."/>
            <person name="Anthouard V."/>
            <person name="Babour A."/>
            <person name="Barbe V."/>
            <person name="Barnay S."/>
            <person name="Blanchin S."/>
            <person name="Beckerich J.M."/>
            <person name="Beyne E."/>
            <person name="Bleykasten C."/>
            <person name="Boisrame A."/>
            <person name="Boyer J."/>
            <person name="Cattolico L."/>
            <person name="Confanioleri F."/>
            <person name="de Daruvar A."/>
            <person name="Despons L."/>
            <person name="Fabre E."/>
            <person name="Fairhead C."/>
            <person name="Ferry-Dumazet H."/>
            <person name="Groppi A."/>
            <person name="Hantraye F."/>
            <person name="Hennequin C."/>
            <person name="Jauniaux N."/>
            <person name="Joyet P."/>
            <person name="Kachouri R."/>
            <person name="Kerrest A."/>
            <person name="Koszul R."/>
            <person name="Lemaire M."/>
            <person name="Lesur I."/>
            <person name="Ma L."/>
            <person name="Muller H."/>
            <person name="Nicaud J.M."/>
            <person name="Nikolski M."/>
            <person name="Oztas S."/>
            <person name="Ozier-Kalogeropoulos O."/>
            <person name="Pellenz S."/>
            <person name="Potier S."/>
            <person name="Richard G.F."/>
            <person name="Straub M.L."/>
            <person name="Suleau A."/>
            <person name="Swennene D."/>
            <person name="Tekaia F."/>
            <person name="Wesolowski-Louvel M."/>
            <person name="Westhof E."/>
            <person name="Wirth B."/>
            <person name="Zeniou-Meyer M."/>
            <person name="Zivanovic I."/>
            <person name="Bolotin-Fukuhara M."/>
            <person name="Thierry A."/>
            <person name="Bouchier C."/>
            <person name="Caudron B."/>
            <person name="Scarpelli C."/>
            <person name="Gaillardin C."/>
            <person name="Weissenbach J."/>
            <person name="Wincker P."/>
            <person name="Souciet J.L."/>
        </authorList>
    </citation>
    <scope>NUCLEOTIDE SEQUENCE [LARGE SCALE GENOMIC DNA]</scope>
    <source>
        <strain evidence="3">ATCC 36239 / CBS 767 / BCRC 21394 / JCM 1990 / NBRC 0083 / IGC 2968</strain>
    </source>
</reference>
<dbReference type="AlphaFoldDB" id="Q6BNA3"/>
<organism evidence="2 3">
    <name type="scientific">Debaryomyces hansenii (strain ATCC 36239 / CBS 767 / BCRC 21394 / JCM 1990 / NBRC 0083 / IGC 2968)</name>
    <name type="common">Yeast</name>
    <name type="synonym">Torulaspora hansenii</name>
    <dbReference type="NCBI Taxonomy" id="284592"/>
    <lineage>
        <taxon>Eukaryota</taxon>
        <taxon>Fungi</taxon>
        <taxon>Dikarya</taxon>
        <taxon>Ascomycota</taxon>
        <taxon>Saccharomycotina</taxon>
        <taxon>Pichiomycetes</taxon>
        <taxon>Debaryomycetaceae</taxon>
        <taxon>Debaryomyces</taxon>
    </lineage>
</organism>
<dbReference type="InParanoid" id="Q6BNA3"/>
<name>Q6BNA3_DEBHA</name>
<keyword evidence="3" id="KW-1185">Reference proteome</keyword>
<keyword evidence="1" id="KW-1133">Transmembrane helix</keyword>
<dbReference type="RefSeq" id="XP_460317.2">
    <property type="nucleotide sequence ID" value="XM_460317.2"/>
</dbReference>
<proteinExistence type="predicted"/>
<dbReference type="Proteomes" id="UP000000599">
    <property type="component" value="Chromosome E"/>
</dbReference>
<evidence type="ECO:0000313" key="3">
    <source>
        <dbReference type="Proteomes" id="UP000000599"/>
    </source>
</evidence>
<keyword evidence="1" id="KW-0472">Membrane</keyword>
<evidence type="ECO:0000256" key="1">
    <source>
        <dbReference type="SAM" id="Phobius"/>
    </source>
</evidence>
<protein>
    <submittedName>
        <fullName evidence="2">DEHA2E23408p</fullName>
    </submittedName>
</protein>
<dbReference type="KEGG" id="dha:DEHA2E23408g"/>
<feature type="transmembrane region" description="Helical" evidence="1">
    <location>
        <begin position="12"/>
        <end position="28"/>
    </location>
</feature>
<dbReference type="OrthoDB" id="4103527at2759"/>
<gene>
    <name evidence="2" type="ordered locus">DEHA2E23408g</name>
</gene>
<dbReference type="GeneID" id="2902353"/>
<accession>Q6BNA3</accession>
<keyword evidence="1" id="KW-0812">Transmembrane</keyword>
<feature type="transmembrane region" description="Helical" evidence="1">
    <location>
        <begin position="34"/>
        <end position="56"/>
    </location>
</feature>
<evidence type="ECO:0000313" key="2">
    <source>
        <dbReference type="EMBL" id="CAG88601.2"/>
    </source>
</evidence>